<evidence type="ECO:0000313" key="9">
    <source>
        <dbReference type="Proteomes" id="UP001186944"/>
    </source>
</evidence>
<dbReference type="GO" id="GO:0016020">
    <property type="term" value="C:membrane"/>
    <property type="evidence" value="ECO:0007669"/>
    <property type="project" value="UniProtKB-SubCell"/>
</dbReference>
<gene>
    <name evidence="8" type="ORF">FSP39_022835</name>
</gene>
<dbReference type="AlphaFoldDB" id="A0AA89C2Y8"/>
<keyword evidence="3 5" id="KW-1133">Transmembrane helix</keyword>
<dbReference type="PANTHER" id="PTHR18945">
    <property type="entry name" value="NEUROTRANSMITTER GATED ION CHANNEL"/>
    <property type="match status" value="1"/>
</dbReference>
<proteinExistence type="predicted"/>
<evidence type="ECO:0000259" key="6">
    <source>
        <dbReference type="Pfam" id="PF02931"/>
    </source>
</evidence>
<dbReference type="GO" id="GO:0005230">
    <property type="term" value="F:extracellular ligand-gated monoatomic ion channel activity"/>
    <property type="evidence" value="ECO:0007669"/>
    <property type="project" value="InterPro"/>
</dbReference>
<evidence type="ECO:0000256" key="1">
    <source>
        <dbReference type="ARBA" id="ARBA00004141"/>
    </source>
</evidence>
<evidence type="ECO:0000259" key="7">
    <source>
        <dbReference type="Pfam" id="PF02932"/>
    </source>
</evidence>
<feature type="transmembrane region" description="Helical" evidence="5">
    <location>
        <begin position="344"/>
        <end position="366"/>
    </location>
</feature>
<evidence type="ECO:0000256" key="3">
    <source>
        <dbReference type="ARBA" id="ARBA00022989"/>
    </source>
</evidence>
<dbReference type="SUPFAM" id="SSF90112">
    <property type="entry name" value="Neurotransmitter-gated ion-channel transmembrane pore"/>
    <property type="match status" value="1"/>
</dbReference>
<feature type="domain" description="Neurotransmitter-gated ion-channel ligand-binding" evidence="6">
    <location>
        <begin position="16"/>
        <end position="170"/>
    </location>
</feature>
<dbReference type="Pfam" id="PF02931">
    <property type="entry name" value="Neur_chan_LBD"/>
    <property type="match status" value="1"/>
</dbReference>
<comment type="caution">
    <text evidence="8">The sequence shown here is derived from an EMBL/GenBank/DDBJ whole genome shotgun (WGS) entry which is preliminary data.</text>
</comment>
<dbReference type="InterPro" id="IPR038050">
    <property type="entry name" value="Neuro_actylchol_rec"/>
</dbReference>
<dbReference type="Pfam" id="PF02932">
    <property type="entry name" value="Neur_chan_memb"/>
    <property type="match status" value="1"/>
</dbReference>
<organism evidence="8 9">
    <name type="scientific">Pinctada imbricata</name>
    <name type="common">Atlantic pearl-oyster</name>
    <name type="synonym">Pinctada martensii</name>
    <dbReference type="NCBI Taxonomy" id="66713"/>
    <lineage>
        <taxon>Eukaryota</taxon>
        <taxon>Metazoa</taxon>
        <taxon>Spiralia</taxon>
        <taxon>Lophotrochozoa</taxon>
        <taxon>Mollusca</taxon>
        <taxon>Bivalvia</taxon>
        <taxon>Autobranchia</taxon>
        <taxon>Pteriomorphia</taxon>
        <taxon>Pterioida</taxon>
        <taxon>Pterioidea</taxon>
        <taxon>Pteriidae</taxon>
        <taxon>Pinctada</taxon>
    </lineage>
</organism>
<feature type="transmembrane region" description="Helical" evidence="5">
    <location>
        <begin position="236"/>
        <end position="256"/>
    </location>
</feature>
<sequence length="368" mass="41821">MVSLRGFYLGYGGVRHWDDSRLSWTAPTSGNDYSSVKFLFSSETYVWRPSLIFTNAVENMAIISDTKVPMRITSTGRIIWSPFGIYVLSCESDITYYPLDKQECAIKLSTWAYTTSEITLKISSDEMDMNFYSENGEWDVVGTKAEQSADVARKGISFSSLTYTVSLKRKLLFHVLNTLFPVGLMAFLIPMVFKLHVDSGEKVGYALTVLLAYAVYLTMISDSIPSTSVSVCFLSIYLGFVLAMGTFAVLCTLLVIDMHHRTSEVQWKSKFVVRGVIGRIVCYDAEGCVCSRKTKIHAEKTNPNYHDRILDASERIPEVEMGTPSQEDDDDFTWQDASYIMDRFFYYIFMFLIVLSTLVYMGLIFVQY</sequence>
<dbReference type="InterPro" id="IPR006029">
    <property type="entry name" value="Neurotrans-gated_channel_TM"/>
</dbReference>
<keyword evidence="9" id="KW-1185">Reference proteome</keyword>
<dbReference type="GO" id="GO:0004888">
    <property type="term" value="F:transmembrane signaling receptor activity"/>
    <property type="evidence" value="ECO:0007669"/>
    <property type="project" value="InterPro"/>
</dbReference>
<protein>
    <submittedName>
        <fullName evidence="8">Uncharacterized protein</fullName>
    </submittedName>
</protein>
<comment type="subcellular location">
    <subcellularLocation>
        <location evidence="1">Membrane</location>
        <topology evidence="1">Multi-pass membrane protein</topology>
    </subcellularLocation>
</comment>
<dbReference type="InterPro" id="IPR006201">
    <property type="entry name" value="Neur_channel"/>
</dbReference>
<reference evidence="8" key="1">
    <citation type="submission" date="2019-08" db="EMBL/GenBank/DDBJ databases">
        <title>The improved chromosome-level genome for the pearl oyster Pinctada fucata martensii using PacBio sequencing and Hi-C.</title>
        <authorList>
            <person name="Zheng Z."/>
        </authorList>
    </citation>
    <scope>NUCLEOTIDE SEQUENCE</scope>
    <source>
        <strain evidence="8">ZZ-2019</strain>
        <tissue evidence="8">Adductor muscle</tissue>
    </source>
</reference>
<feature type="transmembrane region" description="Helical" evidence="5">
    <location>
        <begin position="205"/>
        <end position="224"/>
    </location>
</feature>
<keyword evidence="2 5" id="KW-0812">Transmembrane</keyword>
<dbReference type="PRINTS" id="PR00252">
    <property type="entry name" value="NRIONCHANNEL"/>
</dbReference>
<dbReference type="Gene3D" id="1.20.58.390">
    <property type="entry name" value="Neurotransmitter-gated ion-channel transmembrane domain"/>
    <property type="match status" value="1"/>
</dbReference>
<dbReference type="InterPro" id="IPR036734">
    <property type="entry name" value="Neur_chan_lig-bd_sf"/>
</dbReference>
<evidence type="ECO:0000256" key="5">
    <source>
        <dbReference type="SAM" id="Phobius"/>
    </source>
</evidence>
<evidence type="ECO:0000313" key="8">
    <source>
        <dbReference type="EMBL" id="KAK3103906.1"/>
    </source>
</evidence>
<dbReference type="InterPro" id="IPR006202">
    <property type="entry name" value="Neur_chan_lig-bd"/>
</dbReference>
<accession>A0AA89C2Y8</accession>
<evidence type="ECO:0000256" key="2">
    <source>
        <dbReference type="ARBA" id="ARBA00022692"/>
    </source>
</evidence>
<dbReference type="EMBL" id="VSWD01000005">
    <property type="protein sequence ID" value="KAK3103906.1"/>
    <property type="molecule type" value="Genomic_DNA"/>
</dbReference>
<dbReference type="InterPro" id="IPR036719">
    <property type="entry name" value="Neuro-gated_channel_TM_sf"/>
</dbReference>
<dbReference type="CDD" id="cd18989">
    <property type="entry name" value="LGIC_ECD_cation"/>
    <property type="match status" value="1"/>
</dbReference>
<evidence type="ECO:0000256" key="4">
    <source>
        <dbReference type="ARBA" id="ARBA00023136"/>
    </source>
</evidence>
<feature type="transmembrane region" description="Helical" evidence="5">
    <location>
        <begin position="171"/>
        <end position="193"/>
    </location>
</feature>
<keyword evidence="4 5" id="KW-0472">Membrane</keyword>
<dbReference type="Gene3D" id="2.70.170.10">
    <property type="entry name" value="Neurotransmitter-gated ion-channel ligand-binding domain"/>
    <property type="match status" value="1"/>
</dbReference>
<dbReference type="CDD" id="cd19051">
    <property type="entry name" value="LGIC_TM_cation"/>
    <property type="match status" value="1"/>
</dbReference>
<dbReference type="Proteomes" id="UP001186944">
    <property type="component" value="Unassembled WGS sequence"/>
</dbReference>
<name>A0AA89C2Y8_PINIB</name>
<feature type="domain" description="Neurotransmitter-gated ion-channel transmembrane" evidence="7">
    <location>
        <begin position="178"/>
        <end position="272"/>
    </location>
</feature>
<dbReference type="SUPFAM" id="SSF63712">
    <property type="entry name" value="Nicotinic receptor ligand binding domain-like"/>
    <property type="match status" value="1"/>
</dbReference>